<sequence>MSVCAKASSNEEALNFHVYLETAKDSVIKLRGDLLKTCEWLERNQKPLDRGTGPTFEDEDILEGMRIRNSLRSLDSILQDRGDEVSEAIRSLQLQEEAVARRNRGSYNQDHWLCDLIEKSKALTSPVEERSAQLLDMDPVISRAHRDLGPAAQDPRCIQEASRSISICPRVGITTRNAQMFMLVEHKRHTSGKVELISIHDGMTRYHLGVASKDTDLGILVSTSVKAALASAVSAAYLSRRDTCKLAVVKVLASGKGYRQGPVLSFHTVVPLSIVYGPY</sequence>
<comment type="caution">
    <text evidence="1">The sequence shown here is derived from an EMBL/GenBank/DDBJ whole genome shotgun (WGS) entry which is preliminary data.</text>
</comment>
<organism evidence="1 2">
    <name type="scientific">Chlamydomonas eustigma</name>
    <dbReference type="NCBI Taxonomy" id="1157962"/>
    <lineage>
        <taxon>Eukaryota</taxon>
        <taxon>Viridiplantae</taxon>
        <taxon>Chlorophyta</taxon>
        <taxon>core chlorophytes</taxon>
        <taxon>Chlorophyceae</taxon>
        <taxon>CS clade</taxon>
        <taxon>Chlamydomonadales</taxon>
        <taxon>Chlamydomonadaceae</taxon>
        <taxon>Chlamydomonas</taxon>
    </lineage>
</organism>
<accession>A0A250X565</accession>
<evidence type="ECO:0000313" key="2">
    <source>
        <dbReference type="Proteomes" id="UP000232323"/>
    </source>
</evidence>
<gene>
    <name evidence="1" type="ORF">CEUSTIGMA_g5655.t1</name>
</gene>
<dbReference type="EMBL" id="BEGY01000030">
    <property type="protein sequence ID" value="GAX78213.1"/>
    <property type="molecule type" value="Genomic_DNA"/>
</dbReference>
<protein>
    <submittedName>
        <fullName evidence="1">Uncharacterized protein</fullName>
    </submittedName>
</protein>
<keyword evidence="2" id="KW-1185">Reference proteome</keyword>
<name>A0A250X565_9CHLO</name>
<dbReference type="Proteomes" id="UP000232323">
    <property type="component" value="Unassembled WGS sequence"/>
</dbReference>
<evidence type="ECO:0000313" key="1">
    <source>
        <dbReference type="EMBL" id="GAX78213.1"/>
    </source>
</evidence>
<proteinExistence type="predicted"/>
<dbReference type="AlphaFoldDB" id="A0A250X565"/>
<reference evidence="1 2" key="1">
    <citation type="submission" date="2017-08" db="EMBL/GenBank/DDBJ databases">
        <title>Acidophilic green algal genome provides insights into adaptation to an acidic environment.</title>
        <authorList>
            <person name="Hirooka S."/>
            <person name="Hirose Y."/>
            <person name="Kanesaki Y."/>
            <person name="Higuchi S."/>
            <person name="Fujiwara T."/>
            <person name="Onuma R."/>
            <person name="Era A."/>
            <person name="Ohbayashi R."/>
            <person name="Uzuka A."/>
            <person name="Nozaki H."/>
            <person name="Yoshikawa H."/>
            <person name="Miyagishima S.Y."/>
        </authorList>
    </citation>
    <scope>NUCLEOTIDE SEQUENCE [LARGE SCALE GENOMIC DNA]</scope>
    <source>
        <strain evidence="1 2">NIES-2499</strain>
    </source>
</reference>